<proteinExistence type="predicted"/>
<sequence length="218" mass="23093">MSLVTGDRRAALKARHRRAIVDAASALIGESGGTDFSVDVLADRADVSRRTVFNHFASLDDVVTEVCSEVVGAALGRLDALSTSADPVQADAGLFDEVADALRATDFVTPLTYLTRVLGGEGGPSPRRALTLIKVFAEVSTRLTAGLATSHPDADPFDIELFVGSTMSGLIVIYLHWVEVTGAVDDVDSRETWSALLERLLDATRTGHASVASSRRAP</sequence>
<dbReference type="Proteomes" id="UP000655570">
    <property type="component" value="Unassembled WGS sequence"/>
</dbReference>
<protein>
    <submittedName>
        <fullName evidence="4">TetR/AcrR family transcriptional regulator</fullName>
    </submittedName>
</protein>
<dbReference type="EMBL" id="JACSQF010000002">
    <property type="protein sequence ID" value="MBD7979786.1"/>
    <property type="molecule type" value="Genomic_DNA"/>
</dbReference>
<gene>
    <name evidence="4" type="ORF">H9641_03510</name>
</gene>
<dbReference type="PANTHER" id="PTHR30055:SF226">
    <property type="entry name" value="HTH-TYPE TRANSCRIPTIONAL REGULATOR PKSA"/>
    <property type="match status" value="1"/>
</dbReference>
<keyword evidence="1 2" id="KW-0238">DNA-binding</keyword>
<evidence type="ECO:0000259" key="3">
    <source>
        <dbReference type="PROSITE" id="PS50977"/>
    </source>
</evidence>
<dbReference type="PRINTS" id="PR00455">
    <property type="entry name" value="HTHTETR"/>
</dbReference>
<dbReference type="Gene3D" id="1.10.357.10">
    <property type="entry name" value="Tetracycline Repressor, domain 2"/>
    <property type="match status" value="1"/>
</dbReference>
<name>A0ABR8TVI0_9CELL</name>
<feature type="DNA-binding region" description="H-T-H motif" evidence="2">
    <location>
        <begin position="37"/>
        <end position="56"/>
    </location>
</feature>
<organism evidence="4 5">
    <name type="scientific">Oerskovia merdavium</name>
    <dbReference type="NCBI Taxonomy" id="2762227"/>
    <lineage>
        <taxon>Bacteria</taxon>
        <taxon>Bacillati</taxon>
        <taxon>Actinomycetota</taxon>
        <taxon>Actinomycetes</taxon>
        <taxon>Micrococcales</taxon>
        <taxon>Cellulomonadaceae</taxon>
        <taxon>Oerskovia</taxon>
    </lineage>
</organism>
<evidence type="ECO:0000256" key="1">
    <source>
        <dbReference type="ARBA" id="ARBA00023125"/>
    </source>
</evidence>
<accession>A0ABR8TVI0</accession>
<dbReference type="InterPro" id="IPR001647">
    <property type="entry name" value="HTH_TetR"/>
</dbReference>
<evidence type="ECO:0000256" key="2">
    <source>
        <dbReference type="PROSITE-ProRule" id="PRU00335"/>
    </source>
</evidence>
<dbReference type="SUPFAM" id="SSF46689">
    <property type="entry name" value="Homeodomain-like"/>
    <property type="match status" value="1"/>
</dbReference>
<evidence type="ECO:0000313" key="5">
    <source>
        <dbReference type="Proteomes" id="UP000655570"/>
    </source>
</evidence>
<dbReference type="PROSITE" id="PS50977">
    <property type="entry name" value="HTH_TETR_2"/>
    <property type="match status" value="1"/>
</dbReference>
<dbReference type="RefSeq" id="WP_191801048.1">
    <property type="nucleotide sequence ID" value="NZ_JACSQF010000002.1"/>
</dbReference>
<dbReference type="Pfam" id="PF00440">
    <property type="entry name" value="TetR_N"/>
    <property type="match status" value="1"/>
</dbReference>
<dbReference type="PANTHER" id="PTHR30055">
    <property type="entry name" value="HTH-TYPE TRANSCRIPTIONAL REGULATOR RUTR"/>
    <property type="match status" value="1"/>
</dbReference>
<dbReference type="InterPro" id="IPR050109">
    <property type="entry name" value="HTH-type_TetR-like_transc_reg"/>
</dbReference>
<feature type="domain" description="HTH tetR-type" evidence="3">
    <location>
        <begin position="14"/>
        <end position="74"/>
    </location>
</feature>
<evidence type="ECO:0000313" key="4">
    <source>
        <dbReference type="EMBL" id="MBD7979786.1"/>
    </source>
</evidence>
<dbReference type="InterPro" id="IPR009057">
    <property type="entry name" value="Homeodomain-like_sf"/>
</dbReference>
<keyword evidence="5" id="KW-1185">Reference proteome</keyword>
<comment type="caution">
    <text evidence="4">The sequence shown here is derived from an EMBL/GenBank/DDBJ whole genome shotgun (WGS) entry which is preliminary data.</text>
</comment>
<reference evidence="4 5" key="1">
    <citation type="submission" date="2020-08" db="EMBL/GenBank/DDBJ databases">
        <title>A Genomic Blueprint of the Chicken Gut Microbiome.</title>
        <authorList>
            <person name="Gilroy R."/>
            <person name="Ravi A."/>
            <person name="Getino M."/>
            <person name="Pursley I."/>
            <person name="Horton D.L."/>
            <person name="Alikhan N.-F."/>
            <person name="Baker D."/>
            <person name="Gharbi K."/>
            <person name="Hall N."/>
            <person name="Watson M."/>
            <person name="Adriaenssens E.M."/>
            <person name="Foster-Nyarko E."/>
            <person name="Jarju S."/>
            <person name="Secka A."/>
            <person name="Antonio M."/>
            <person name="Oren A."/>
            <person name="Chaudhuri R."/>
            <person name="La Ragione R.M."/>
            <person name="Hildebrand F."/>
            <person name="Pallen M.J."/>
        </authorList>
    </citation>
    <scope>NUCLEOTIDE SEQUENCE [LARGE SCALE GENOMIC DNA]</scope>
    <source>
        <strain evidence="4 5">Sa2CUA9</strain>
    </source>
</reference>